<organism evidence="2 3">
    <name type="scientific">Streptomyces turgidiscabies (strain Car8)</name>
    <dbReference type="NCBI Taxonomy" id="698760"/>
    <lineage>
        <taxon>Bacteria</taxon>
        <taxon>Bacillati</taxon>
        <taxon>Actinomycetota</taxon>
        <taxon>Actinomycetes</taxon>
        <taxon>Kitasatosporales</taxon>
        <taxon>Streptomycetaceae</taxon>
        <taxon>Streptomyces</taxon>
    </lineage>
</organism>
<evidence type="ECO:0008006" key="4">
    <source>
        <dbReference type="Google" id="ProtNLM"/>
    </source>
</evidence>
<dbReference type="RefSeq" id="WP_006374411.1">
    <property type="nucleotide sequence ID" value="NZ_AEJB01000093.1"/>
</dbReference>
<protein>
    <recommendedName>
        <fullName evidence="4">Acyl carrier protein</fullName>
    </recommendedName>
</protein>
<feature type="signal peptide" evidence="1">
    <location>
        <begin position="1"/>
        <end position="30"/>
    </location>
</feature>
<accession>L7FGU3</accession>
<dbReference type="Proteomes" id="UP000010931">
    <property type="component" value="Unassembled WGS sequence"/>
</dbReference>
<evidence type="ECO:0000313" key="2">
    <source>
        <dbReference type="EMBL" id="ELP70291.1"/>
    </source>
</evidence>
<dbReference type="PATRIC" id="fig|698760.3.peg.1057"/>
<evidence type="ECO:0000313" key="3">
    <source>
        <dbReference type="Proteomes" id="UP000010931"/>
    </source>
</evidence>
<feature type="chain" id="PRO_5003973855" description="Acyl carrier protein" evidence="1">
    <location>
        <begin position="31"/>
        <end position="270"/>
    </location>
</feature>
<keyword evidence="3" id="KW-1185">Reference proteome</keyword>
<name>L7FGU3_STRT8</name>
<evidence type="ECO:0000256" key="1">
    <source>
        <dbReference type="SAM" id="SignalP"/>
    </source>
</evidence>
<keyword evidence="1" id="KW-0732">Signal</keyword>
<comment type="caution">
    <text evidence="2">The sequence shown here is derived from an EMBL/GenBank/DDBJ whole genome shotgun (WGS) entry which is preliminary data.</text>
</comment>
<reference evidence="2 3" key="1">
    <citation type="journal article" date="2011" name="Plasmid">
        <title>Streptomyces turgidiscabies Car8 contains a modular pathogenicity island that shares virulence genes with other actinobacterial plant pathogens.</title>
        <authorList>
            <person name="Huguet-Tapia J.C."/>
            <person name="Badger J.H."/>
            <person name="Loria R."/>
            <person name="Pettis G.S."/>
        </authorList>
    </citation>
    <scope>NUCLEOTIDE SEQUENCE [LARGE SCALE GENOMIC DNA]</scope>
    <source>
        <strain evidence="2 3">Car8</strain>
    </source>
</reference>
<dbReference type="AlphaFoldDB" id="L7FGU3"/>
<dbReference type="EMBL" id="AEJB01000093">
    <property type="protein sequence ID" value="ELP70291.1"/>
    <property type="molecule type" value="Genomic_DNA"/>
</dbReference>
<proteinExistence type="predicted"/>
<sequence length="270" mass="29445">MAGKSLSTRLVITAALLLTAGTLSTSTASAKPSDDAPARAYALKVSTNPTSTDYAHRRVDVTGTVTKADGTPAPNIPVTIQEVVRFTTWNPWGDPIDPTYYEPRDLGTPVTDAKGRFTIPRVDIDHVTGSSLLNVQHKVEITAYYDEDGNGNTPQDGYFARTLVTTEAKAASVTYKVNKKKVKKGDILTIQGKVALPQGIERGGTEVFPQTYWENESRVQTTTEDDGFFVMSVRVRGYDGTFQLRTAPTDFYVAGTVQKLPVINPSLPRR</sequence>
<gene>
    <name evidence="2" type="ORF">STRTUCAR8_09900</name>
</gene>